<sequence>MARTESSMLALGTIAPDFSLPEPLTGRTVSLEDIAGPRATLVMFICNHCPFVKHLLDELIQLGEDYRDQPIGIVAISSNDPTGYPQDRPERMAALARDRGLAFPYLHDPSQQVARAYSATCTPDFFLFDGERSLVYRGQFDDSRPGNGRPVTGKDLRTAIDAVLGGQPVPSEQRPSIGCSIKWKES</sequence>
<dbReference type="GO" id="GO:0016209">
    <property type="term" value="F:antioxidant activity"/>
    <property type="evidence" value="ECO:0007669"/>
    <property type="project" value="InterPro"/>
</dbReference>
<dbReference type="AlphaFoldDB" id="A0A0K0Y013"/>
<dbReference type="GO" id="GO:0016491">
    <property type="term" value="F:oxidoreductase activity"/>
    <property type="evidence" value="ECO:0007669"/>
    <property type="project" value="InterPro"/>
</dbReference>
<dbReference type="InterPro" id="IPR047262">
    <property type="entry name" value="PRX-like1"/>
</dbReference>
<dbReference type="Pfam" id="PF00578">
    <property type="entry name" value="AhpC-TSA"/>
    <property type="match status" value="1"/>
</dbReference>
<keyword evidence="2" id="KW-1185">Reference proteome</keyword>
<dbReference type="SUPFAM" id="SSF52833">
    <property type="entry name" value="Thioredoxin-like"/>
    <property type="match status" value="1"/>
</dbReference>
<dbReference type="STRING" id="1579979.WM2015_2923"/>
<dbReference type="PATRIC" id="fig|1579979.3.peg.2990"/>
<organism evidence="1 2">
    <name type="scientific">Wenzhouxiangella marina</name>
    <dbReference type="NCBI Taxonomy" id="1579979"/>
    <lineage>
        <taxon>Bacteria</taxon>
        <taxon>Pseudomonadati</taxon>
        <taxon>Pseudomonadota</taxon>
        <taxon>Gammaproteobacteria</taxon>
        <taxon>Chromatiales</taxon>
        <taxon>Wenzhouxiangellaceae</taxon>
        <taxon>Wenzhouxiangella</taxon>
    </lineage>
</organism>
<name>A0A0K0Y013_9GAMM</name>
<dbReference type="KEGG" id="wma:WM2015_2923"/>
<evidence type="ECO:0000313" key="2">
    <source>
        <dbReference type="Proteomes" id="UP000066624"/>
    </source>
</evidence>
<dbReference type="PANTHER" id="PTHR43640">
    <property type="entry name" value="OS07G0260300 PROTEIN"/>
    <property type="match status" value="1"/>
</dbReference>
<gene>
    <name evidence="1" type="ORF">WM2015_2923</name>
</gene>
<dbReference type="RefSeq" id="WP_049726778.1">
    <property type="nucleotide sequence ID" value="NZ_CP012154.1"/>
</dbReference>
<evidence type="ECO:0000313" key="1">
    <source>
        <dbReference type="EMBL" id="AKS43279.1"/>
    </source>
</evidence>
<dbReference type="InterPro" id="IPR013766">
    <property type="entry name" value="Thioredoxin_domain"/>
</dbReference>
<dbReference type="PROSITE" id="PS51352">
    <property type="entry name" value="THIOREDOXIN_2"/>
    <property type="match status" value="1"/>
</dbReference>
<dbReference type="Proteomes" id="UP000066624">
    <property type="component" value="Chromosome"/>
</dbReference>
<dbReference type="PANTHER" id="PTHR43640:SF1">
    <property type="entry name" value="THIOREDOXIN-DEPENDENT PEROXIREDOXIN"/>
    <property type="match status" value="1"/>
</dbReference>
<dbReference type="OrthoDB" id="9809746at2"/>
<proteinExistence type="predicted"/>
<dbReference type="CDD" id="cd02969">
    <property type="entry name" value="PRX_like1"/>
    <property type="match status" value="1"/>
</dbReference>
<dbReference type="InterPro" id="IPR036249">
    <property type="entry name" value="Thioredoxin-like_sf"/>
</dbReference>
<accession>A0A0K0Y013</accession>
<dbReference type="EMBL" id="CP012154">
    <property type="protein sequence ID" value="AKS43279.1"/>
    <property type="molecule type" value="Genomic_DNA"/>
</dbReference>
<dbReference type="InterPro" id="IPR000866">
    <property type="entry name" value="AhpC/TSA"/>
</dbReference>
<protein>
    <submittedName>
        <fullName evidence="1">Alkyl hydroperoxide reductase</fullName>
    </submittedName>
</protein>
<reference evidence="1 2" key="1">
    <citation type="submission" date="2015-07" db="EMBL/GenBank/DDBJ databases">
        <authorList>
            <person name="Noorani M."/>
        </authorList>
    </citation>
    <scope>NUCLEOTIDE SEQUENCE [LARGE SCALE GENOMIC DNA]</scope>
    <source>
        <strain evidence="1 2">KCTC 42284</strain>
    </source>
</reference>
<dbReference type="Gene3D" id="3.40.30.10">
    <property type="entry name" value="Glutaredoxin"/>
    <property type="match status" value="1"/>
</dbReference>